<dbReference type="PROSITE" id="PS51534">
    <property type="entry name" value="SEFIR"/>
    <property type="match status" value="1"/>
</dbReference>
<dbReference type="RefSeq" id="WP_377475753.1">
    <property type="nucleotide sequence ID" value="NZ_JBHTIQ010000082.1"/>
</dbReference>
<dbReference type="EMBL" id="BONW01000058">
    <property type="protein sequence ID" value="GIG93302.1"/>
    <property type="molecule type" value="Genomic_DNA"/>
</dbReference>
<dbReference type="InterPro" id="IPR035897">
    <property type="entry name" value="Toll_tir_struct_dom_sf"/>
</dbReference>
<accession>A0ABQ4EGF9</accession>
<sequence length="569" mass="62396">MSAKRLTVVEKSAAGIRLRVDTEPRDGSPITVGRAGAVTIATDPLDLRVSNLALTVTSVPEGWQVTPTNQNGVELYLWGLGRQRSVTGMSLVRACWIALRLVGGDDRTYWVLLDDQTASVIPAGPQGHTSRHPPTDYKKEASLDAFQLRVLRATFRDHLRWPPVLQPRARKVEAVARVLRCSPGAVRDRLDSARQKLVEVGYPQLSHIDPGFLDGFIECGLLLPSASDVHVDVLAARTEREGRSRGEAEAASAAGVPRQGVRVHQGRAILGRHVRRLPLIDGQPVRVFVSYAHASALHVEAVRHLWLLLRESGVDARLDLPATARRQDWTLWMLEQFRSADYVLVIASHEYRRRAEGEAAPDEGRGVQFEGALLRDHYYEDRETWTRKVLPVLLPGEGADALPRWLGPTSSTVYSVKELSVAGVEELLRVITDQPAYVESPLGMVPALPPQGTTSGVVGRARHSVGDQRSPVAELGALADVFDELPEFASAAGRSQIILLLPPSIRGWINEGPNARTHIIAILQGCARFGEVGRGALLDILRAVLPAEDSQVHRAITLVETSRLFEDSR</sequence>
<dbReference type="Proteomes" id="UP000646749">
    <property type="component" value="Unassembled WGS sequence"/>
</dbReference>
<evidence type="ECO:0000259" key="1">
    <source>
        <dbReference type="PROSITE" id="PS51534"/>
    </source>
</evidence>
<dbReference type="InterPro" id="IPR013568">
    <property type="entry name" value="SEFIR_dom"/>
</dbReference>
<comment type="caution">
    <text evidence="2">The sequence shown here is derived from an EMBL/GenBank/DDBJ whole genome shotgun (WGS) entry which is preliminary data.</text>
</comment>
<evidence type="ECO:0000313" key="2">
    <source>
        <dbReference type="EMBL" id="GIG93302.1"/>
    </source>
</evidence>
<dbReference type="Pfam" id="PF19956">
    <property type="entry name" value="EAD2"/>
    <property type="match status" value="1"/>
</dbReference>
<evidence type="ECO:0000313" key="3">
    <source>
        <dbReference type="Proteomes" id="UP000646749"/>
    </source>
</evidence>
<name>A0ABQ4EGF9_9ACTN</name>
<dbReference type="InterPro" id="IPR045431">
    <property type="entry name" value="EAD2"/>
</dbReference>
<protein>
    <recommendedName>
        <fullName evidence="1">SEFIR domain-containing protein</fullName>
    </recommendedName>
</protein>
<proteinExistence type="predicted"/>
<feature type="domain" description="SEFIR" evidence="1">
    <location>
        <begin position="284"/>
        <end position="426"/>
    </location>
</feature>
<dbReference type="Pfam" id="PF08357">
    <property type="entry name" value="SEFIR"/>
    <property type="match status" value="1"/>
</dbReference>
<dbReference type="SUPFAM" id="SSF52200">
    <property type="entry name" value="Toll/Interleukin receptor TIR domain"/>
    <property type="match status" value="1"/>
</dbReference>
<keyword evidence="3" id="KW-1185">Reference proteome</keyword>
<organism evidence="2 3">
    <name type="scientific">Plantactinospora endophytica</name>
    <dbReference type="NCBI Taxonomy" id="673535"/>
    <lineage>
        <taxon>Bacteria</taxon>
        <taxon>Bacillati</taxon>
        <taxon>Actinomycetota</taxon>
        <taxon>Actinomycetes</taxon>
        <taxon>Micromonosporales</taxon>
        <taxon>Micromonosporaceae</taxon>
        <taxon>Plantactinospora</taxon>
    </lineage>
</organism>
<reference evidence="2 3" key="1">
    <citation type="submission" date="2021-01" db="EMBL/GenBank/DDBJ databases">
        <title>Whole genome shotgun sequence of Plantactinospora endophytica NBRC 110450.</title>
        <authorList>
            <person name="Komaki H."/>
            <person name="Tamura T."/>
        </authorList>
    </citation>
    <scope>NUCLEOTIDE SEQUENCE [LARGE SCALE GENOMIC DNA]</scope>
    <source>
        <strain evidence="2 3">NBRC 110450</strain>
    </source>
</reference>
<gene>
    <name evidence="2" type="ORF">Pen02_82380</name>
</gene>
<dbReference type="Gene3D" id="3.40.50.11530">
    <property type="match status" value="1"/>
</dbReference>